<comment type="caution">
    <text evidence="1">The sequence shown here is derived from an EMBL/GenBank/DDBJ whole genome shotgun (WGS) entry which is preliminary data.</text>
</comment>
<dbReference type="AlphaFoldDB" id="A0AAJ1RAK2"/>
<reference evidence="1" key="1">
    <citation type="submission" date="2023-06" db="EMBL/GenBank/DDBJ databases">
        <title>Two Chryseobacterium gambrini strains from China.</title>
        <authorList>
            <person name="Zeng J."/>
            <person name="Wu Y."/>
        </authorList>
    </citation>
    <scope>NUCLEOTIDE SEQUENCE</scope>
    <source>
        <strain evidence="1">SQ219</strain>
    </source>
</reference>
<sequence>MDIGSININITAAKICRDNLKDKFLKELLSNYCSSLDLILTTLSVPISFMAHGLRKSKAFHFSLQDANTMVMNGEGIKENDPKKTAEELIKYFEDLLKNNDKNQIENAVTEIEKLIEQVPILRESYNNLGLNALVNSWTIFEAFAKDLWIYCLNNYPKKYLFNLLKNGKDTEQEIDGISGKNITIGLLAKYDFDISKNLGDLLSPKYDFTSVRGIKKSFKDLFALKDNEISFFDNPHLSQLEITRHLLVHNAGIIDADYLNRTNRMNEILKDKISLTTEETSDLINAGTETLKEIFLLADNKLTTANGSLA</sequence>
<proteinExistence type="predicted"/>
<dbReference type="RefSeq" id="WP_290343662.1">
    <property type="nucleotide sequence ID" value="NZ_JAUHGV010000029.1"/>
</dbReference>
<accession>A0AAJ1RAK2</accession>
<gene>
    <name evidence="1" type="ORF">QX233_18510</name>
</gene>
<dbReference type="Proteomes" id="UP001225933">
    <property type="component" value="Unassembled WGS sequence"/>
</dbReference>
<dbReference type="EMBL" id="JAUHGV010000029">
    <property type="protein sequence ID" value="MDN4014468.1"/>
    <property type="molecule type" value="Genomic_DNA"/>
</dbReference>
<evidence type="ECO:0000313" key="1">
    <source>
        <dbReference type="EMBL" id="MDN4014468.1"/>
    </source>
</evidence>
<evidence type="ECO:0000313" key="2">
    <source>
        <dbReference type="Proteomes" id="UP001225933"/>
    </source>
</evidence>
<organism evidence="1 2">
    <name type="scientific">Chryseobacterium gambrini</name>
    <dbReference type="NCBI Taxonomy" id="373672"/>
    <lineage>
        <taxon>Bacteria</taxon>
        <taxon>Pseudomonadati</taxon>
        <taxon>Bacteroidota</taxon>
        <taxon>Flavobacteriia</taxon>
        <taxon>Flavobacteriales</taxon>
        <taxon>Weeksellaceae</taxon>
        <taxon>Chryseobacterium group</taxon>
        <taxon>Chryseobacterium</taxon>
    </lineage>
</organism>
<evidence type="ECO:0008006" key="3">
    <source>
        <dbReference type="Google" id="ProtNLM"/>
    </source>
</evidence>
<name>A0AAJ1RAK2_9FLAO</name>
<protein>
    <recommendedName>
        <fullName evidence="3">RiboL-PSP-HEPN domain-containing protein</fullName>
    </recommendedName>
</protein>